<keyword evidence="20" id="KW-1185">Reference proteome</keyword>
<dbReference type="AlphaFoldDB" id="A0AAD6MW39"/>
<dbReference type="EMBL" id="JAQJAN010000006">
    <property type="protein sequence ID" value="KAJ5727138.1"/>
    <property type="molecule type" value="Genomic_DNA"/>
</dbReference>
<dbReference type="Proteomes" id="UP001215712">
    <property type="component" value="Unassembled WGS sequence"/>
</dbReference>
<evidence type="ECO:0000256" key="16">
    <source>
        <dbReference type="PIRSR" id="PIRSR606710-1"/>
    </source>
</evidence>
<keyword evidence="8 18" id="KW-0732">Signal</keyword>
<evidence type="ECO:0000256" key="5">
    <source>
        <dbReference type="ARBA" id="ARBA00012586"/>
    </source>
</evidence>
<feature type="site" description="Important for catalytic activity, responsible for pKa modulation of the active site Glu and correct orientation of both the proton donor and substrate" evidence="17">
    <location>
        <position position="174"/>
    </location>
</feature>
<sequence length="354" mass="38686">MMLSIIVLPFLGLIVSPSATSTTDQQVQSKIQAIQQRDNFPPPRETNQHTHDPSILLVDGIYYLYHIGPNINISTADSMGGPWTYAGPVLNGPSVIPKPQDNLTWPWAPSAIEQDGAFYCYYCVSIAGSRDSAIGVATSSSPGPGDWYDHGVVIQTETGEGSDVSPFTISNAIDPDPFVTDDGEAYLNYGSYWTGIYQVPLTDDMLAPKNTLDLDTRHLIGPSNGGTNQLEGSFLSYHDGFYYLWFSQGACCDYDPNNLPAPGTEYSIRVGRSESARGPFFDKSGRDLVEGGGELVYGSNGNAYAPGGQGVVFDGENDILYYHYLDKTRGWGFWDTWLGYNPLEYSDGWPVAMP</sequence>
<evidence type="ECO:0000256" key="14">
    <source>
        <dbReference type="ARBA" id="ARBA00025221"/>
    </source>
</evidence>
<keyword evidence="10" id="KW-0325">Glycoprotein</keyword>
<keyword evidence="9 15" id="KW-0378">Hydrolase</keyword>
<evidence type="ECO:0000256" key="8">
    <source>
        <dbReference type="ARBA" id="ARBA00022729"/>
    </source>
</evidence>
<evidence type="ECO:0000256" key="9">
    <source>
        <dbReference type="ARBA" id="ARBA00022801"/>
    </source>
</evidence>
<dbReference type="GO" id="GO:0045493">
    <property type="term" value="P:xylan catabolic process"/>
    <property type="evidence" value="ECO:0007669"/>
    <property type="project" value="UniProtKB-KW"/>
</dbReference>
<evidence type="ECO:0000256" key="13">
    <source>
        <dbReference type="ARBA" id="ARBA00023326"/>
    </source>
</evidence>
<evidence type="ECO:0000256" key="18">
    <source>
        <dbReference type="SAM" id="SignalP"/>
    </source>
</evidence>
<dbReference type="InterPro" id="IPR050727">
    <property type="entry name" value="GH43_arabinanases"/>
</dbReference>
<feature type="signal peptide" evidence="18">
    <location>
        <begin position="1"/>
        <end position="20"/>
    </location>
</feature>
<keyword evidence="11" id="KW-0119">Carbohydrate metabolism</keyword>
<evidence type="ECO:0000256" key="15">
    <source>
        <dbReference type="PIRNR" id="PIRNR026534"/>
    </source>
</evidence>
<accession>A0AAD6MW39</accession>
<feature type="active site" description="Proton acceptor" evidence="16">
    <location>
        <position position="52"/>
    </location>
</feature>
<dbReference type="Pfam" id="PF04616">
    <property type="entry name" value="Glyco_hydro_43"/>
    <property type="match status" value="1"/>
</dbReference>
<evidence type="ECO:0000313" key="20">
    <source>
        <dbReference type="Proteomes" id="UP001215712"/>
    </source>
</evidence>
<dbReference type="PIRSF" id="PIRSF026534">
    <property type="entry name" value="Endo_alpha-L-arabinosidase"/>
    <property type="match status" value="1"/>
</dbReference>
<evidence type="ECO:0000256" key="4">
    <source>
        <dbReference type="ARBA" id="ARBA00009865"/>
    </source>
</evidence>
<keyword evidence="12 15" id="KW-0326">Glycosidase</keyword>
<name>A0AAD6MW39_9EURO</name>
<dbReference type="SUPFAM" id="SSF75005">
    <property type="entry name" value="Arabinanase/levansucrase/invertase"/>
    <property type="match status" value="1"/>
</dbReference>
<evidence type="ECO:0000256" key="6">
    <source>
        <dbReference type="ARBA" id="ARBA00022525"/>
    </source>
</evidence>
<dbReference type="GO" id="GO:0005576">
    <property type="term" value="C:extracellular region"/>
    <property type="evidence" value="ECO:0007669"/>
    <property type="project" value="UniProtKB-SubCell"/>
</dbReference>
<proteinExistence type="inferred from homology"/>
<dbReference type="PANTHER" id="PTHR43301:SF4">
    <property type="entry name" value="ARABINAN ENDO-1,5-ALPHA-L-ARABINOSIDASE B"/>
    <property type="match status" value="1"/>
</dbReference>
<keyword evidence="6" id="KW-0964">Secreted</keyword>
<dbReference type="PANTHER" id="PTHR43301">
    <property type="entry name" value="ARABINAN ENDO-1,5-ALPHA-L-ARABINOSIDASE"/>
    <property type="match status" value="1"/>
</dbReference>
<dbReference type="CDD" id="cd18831">
    <property type="entry name" value="GH43_AnAbnA-like"/>
    <property type="match status" value="1"/>
</dbReference>
<reference evidence="19" key="1">
    <citation type="journal article" date="2023" name="IMA Fungus">
        <title>Comparative genomic study of the Penicillium genus elucidates a diverse pangenome and 15 lateral gene transfer events.</title>
        <authorList>
            <person name="Petersen C."/>
            <person name="Sorensen T."/>
            <person name="Nielsen M.R."/>
            <person name="Sondergaard T.E."/>
            <person name="Sorensen J.L."/>
            <person name="Fitzpatrick D.A."/>
            <person name="Frisvad J.C."/>
            <person name="Nielsen K.L."/>
        </authorList>
    </citation>
    <scope>NUCLEOTIDE SEQUENCE</scope>
    <source>
        <strain evidence="19">IBT 17514</strain>
    </source>
</reference>
<comment type="pathway">
    <text evidence="3 15">Glycan metabolism; L-arabinan degradation.</text>
</comment>
<reference evidence="19" key="2">
    <citation type="submission" date="2023-01" db="EMBL/GenBank/DDBJ databases">
        <authorList>
            <person name="Petersen C."/>
        </authorList>
    </citation>
    <scope>NUCLEOTIDE SEQUENCE</scope>
    <source>
        <strain evidence="19">IBT 17514</strain>
    </source>
</reference>
<evidence type="ECO:0000256" key="10">
    <source>
        <dbReference type="ARBA" id="ARBA00023180"/>
    </source>
</evidence>
<feature type="chain" id="PRO_5042114586" description="Arabinan endo-1,5-alpha-L-arabinosidase" evidence="18">
    <location>
        <begin position="21"/>
        <end position="354"/>
    </location>
</feature>
<comment type="similarity">
    <text evidence="4 15">Belongs to the glycosyl hydrolase 43 family.</text>
</comment>
<comment type="function">
    <text evidence="14">Endo-1,5-alpha-L-arabinanase involved in degradation of pectin. Its preferred substrate is linear 1,5-alpha-L-arabinan.</text>
</comment>
<comment type="caution">
    <text evidence="19">The sequence shown here is derived from an EMBL/GenBank/DDBJ whole genome shotgun (WGS) entry which is preliminary data.</text>
</comment>
<dbReference type="InterPro" id="IPR023296">
    <property type="entry name" value="Glyco_hydro_beta-prop_sf"/>
</dbReference>
<gene>
    <name evidence="19" type="ORF">N7493_004958</name>
</gene>
<keyword evidence="13" id="KW-0624">Polysaccharide degradation</keyword>
<evidence type="ECO:0000256" key="11">
    <source>
        <dbReference type="ARBA" id="ARBA00023277"/>
    </source>
</evidence>
<evidence type="ECO:0000256" key="12">
    <source>
        <dbReference type="ARBA" id="ARBA00023295"/>
    </source>
</evidence>
<organism evidence="19 20">
    <name type="scientific">Penicillium malachiteum</name>
    <dbReference type="NCBI Taxonomy" id="1324776"/>
    <lineage>
        <taxon>Eukaryota</taxon>
        <taxon>Fungi</taxon>
        <taxon>Dikarya</taxon>
        <taxon>Ascomycota</taxon>
        <taxon>Pezizomycotina</taxon>
        <taxon>Eurotiomycetes</taxon>
        <taxon>Eurotiomycetidae</taxon>
        <taxon>Eurotiales</taxon>
        <taxon>Aspergillaceae</taxon>
        <taxon>Penicillium</taxon>
    </lineage>
</organism>
<evidence type="ECO:0000256" key="2">
    <source>
        <dbReference type="ARBA" id="ARBA00004613"/>
    </source>
</evidence>
<dbReference type="GO" id="GO:0046558">
    <property type="term" value="F:arabinan endo-1,5-alpha-L-arabinosidase activity"/>
    <property type="evidence" value="ECO:0007669"/>
    <property type="project" value="UniProtKB-EC"/>
</dbReference>
<comment type="subcellular location">
    <subcellularLocation>
        <location evidence="2">Secreted</location>
    </subcellularLocation>
</comment>
<dbReference type="Gene3D" id="2.115.10.20">
    <property type="entry name" value="Glycosyl hydrolase domain, family 43"/>
    <property type="match status" value="1"/>
</dbReference>
<dbReference type="InterPro" id="IPR006710">
    <property type="entry name" value="Glyco_hydro_43"/>
</dbReference>
<evidence type="ECO:0000256" key="17">
    <source>
        <dbReference type="PIRSR" id="PIRSR606710-2"/>
    </source>
</evidence>
<evidence type="ECO:0000313" key="19">
    <source>
        <dbReference type="EMBL" id="KAJ5727138.1"/>
    </source>
</evidence>
<comment type="catalytic activity">
    <reaction evidence="1 15">
        <text>Endohydrolysis of (1-&gt;5)-alpha-arabinofuranosidic linkages in (1-&gt;5)-arabinans.</text>
        <dbReference type="EC" id="3.2.1.99"/>
    </reaction>
</comment>
<evidence type="ECO:0000256" key="3">
    <source>
        <dbReference type="ARBA" id="ARBA00004834"/>
    </source>
</evidence>
<dbReference type="InterPro" id="IPR016840">
    <property type="entry name" value="Glyco_hydro_43_endo_a_Ara-ase"/>
</dbReference>
<keyword evidence="7" id="KW-0858">Xylan degradation</keyword>
<feature type="active site" description="Proton donor" evidence="16">
    <location>
        <position position="231"/>
    </location>
</feature>
<evidence type="ECO:0000256" key="1">
    <source>
        <dbReference type="ARBA" id="ARBA00000375"/>
    </source>
</evidence>
<dbReference type="EC" id="3.2.1.99" evidence="5 15"/>
<protein>
    <recommendedName>
        <fullName evidence="5 15">Arabinan endo-1,5-alpha-L-arabinosidase</fullName>
        <ecNumber evidence="5 15">3.2.1.99</ecNumber>
    </recommendedName>
</protein>
<evidence type="ECO:0000256" key="7">
    <source>
        <dbReference type="ARBA" id="ARBA00022651"/>
    </source>
</evidence>